<dbReference type="Gene3D" id="2.60.40.1080">
    <property type="match status" value="2"/>
</dbReference>
<keyword evidence="1" id="KW-0732">Signal</keyword>
<name>A0ABU7XYS3_9FLAO</name>
<gene>
    <name evidence="3" type="ORF">N1F79_22425</name>
</gene>
<evidence type="ECO:0000313" key="4">
    <source>
        <dbReference type="Proteomes" id="UP001337305"/>
    </source>
</evidence>
<dbReference type="Pfam" id="PF02368">
    <property type="entry name" value="Big_2"/>
    <property type="match status" value="1"/>
</dbReference>
<dbReference type="SMART" id="SM00635">
    <property type="entry name" value="BID_2"/>
    <property type="match status" value="2"/>
</dbReference>
<dbReference type="SUPFAM" id="SSF49373">
    <property type="entry name" value="Invasin/intimin cell-adhesion fragments"/>
    <property type="match status" value="2"/>
</dbReference>
<sequence length="497" mass="53224">MKKNKLNFLMSLLALSMILFSSCEEDDLTTVSLNEIELSESALQLSINEVKPIIVTPSPDTTTEKVTWSSSDEQVAEIQFSENGLVAGVKGISLGEAILTAKNVDGNITKTVTINVIIKVESIALEEVVSANPSQTSYNVIFTPENASIKEVTWSSSDPSVISVDANGNVTAISPGVAVITAMTIQGEKTAVIQLATSGDPVILGLQYCSISGTGGYNADTIVTTGAEGNINYSGSQPTNNYELSTETLVVTTDSQFSISLTQSNNWSKSKIWIDWNGDKDFEDAGELVIEFGLDAQLNDGPFNDMINVPVDAAVGTSRMRVQTLDAWTNYGLCGDVANQTTKDFEVEILGVSYCSISGTGGYNADTVTTTGGDTNLNYSGAQPAGNYEFYTTETLSTSIGNSFTLDLVQSNNWSKSKVWIDWNADGDFEDVGELVIEFGLDAQLNDGPFSESLTVPNNAATGNTRMRIQTLDAWVDFGLCGDVANQTTKDFKVSIF</sequence>
<feature type="signal peptide" evidence="1">
    <location>
        <begin position="1"/>
        <end position="21"/>
    </location>
</feature>
<comment type="caution">
    <text evidence="3">The sequence shown here is derived from an EMBL/GenBank/DDBJ whole genome shotgun (WGS) entry which is preliminary data.</text>
</comment>
<evidence type="ECO:0000259" key="2">
    <source>
        <dbReference type="SMART" id="SM00635"/>
    </source>
</evidence>
<organism evidence="3 4">
    <name type="scientific">Flavivirga spongiicola</name>
    <dbReference type="NCBI Taxonomy" id="421621"/>
    <lineage>
        <taxon>Bacteria</taxon>
        <taxon>Pseudomonadati</taxon>
        <taxon>Bacteroidota</taxon>
        <taxon>Flavobacteriia</taxon>
        <taxon>Flavobacteriales</taxon>
        <taxon>Flavobacteriaceae</taxon>
        <taxon>Flavivirga</taxon>
    </lineage>
</organism>
<feature type="domain" description="BIG2" evidence="2">
    <location>
        <begin position="119"/>
        <end position="194"/>
    </location>
</feature>
<dbReference type="InterPro" id="IPR008964">
    <property type="entry name" value="Invasin/intimin_cell_adhesion"/>
</dbReference>
<protein>
    <submittedName>
        <fullName evidence="3">GEVED domain-containing protein</fullName>
    </submittedName>
</protein>
<feature type="domain" description="BIG2" evidence="2">
    <location>
        <begin position="32"/>
        <end position="113"/>
    </location>
</feature>
<reference evidence="3 4" key="1">
    <citation type="submission" date="2022-09" db="EMBL/GenBank/DDBJ databases">
        <title>Genome sequencing of Flavivirga sp. MEBiC05379.</title>
        <authorList>
            <person name="Oh H.-M."/>
            <person name="Kwon K.K."/>
            <person name="Park M.J."/>
            <person name="Yang S.-H."/>
        </authorList>
    </citation>
    <scope>NUCLEOTIDE SEQUENCE [LARGE SCALE GENOMIC DNA]</scope>
    <source>
        <strain evidence="3 4">MEBiC05379</strain>
    </source>
</reference>
<dbReference type="RefSeq" id="WP_303308173.1">
    <property type="nucleotide sequence ID" value="NZ_JAODOP010000004.1"/>
</dbReference>
<proteinExistence type="predicted"/>
<dbReference type="PROSITE" id="PS51257">
    <property type="entry name" value="PROKAR_LIPOPROTEIN"/>
    <property type="match status" value="1"/>
</dbReference>
<dbReference type="EMBL" id="JAODOP010000004">
    <property type="protein sequence ID" value="MEF3835897.1"/>
    <property type="molecule type" value="Genomic_DNA"/>
</dbReference>
<dbReference type="InterPro" id="IPR045474">
    <property type="entry name" value="GEVED"/>
</dbReference>
<accession>A0ABU7XYS3</accession>
<dbReference type="Pfam" id="PF20009">
    <property type="entry name" value="GEVED"/>
    <property type="match status" value="2"/>
</dbReference>
<keyword evidence="4" id="KW-1185">Reference proteome</keyword>
<dbReference type="Proteomes" id="UP001337305">
    <property type="component" value="Unassembled WGS sequence"/>
</dbReference>
<feature type="chain" id="PRO_5046473442" evidence="1">
    <location>
        <begin position="22"/>
        <end position="497"/>
    </location>
</feature>
<dbReference type="InterPro" id="IPR003343">
    <property type="entry name" value="Big_2"/>
</dbReference>
<evidence type="ECO:0000313" key="3">
    <source>
        <dbReference type="EMBL" id="MEF3835897.1"/>
    </source>
</evidence>
<evidence type="ECO:0000256" key="1">
    <source>
        <dbReference type="SAM" id="SignalP"/>
    </source>
</evidence>